<evidence type="ECO:0000256" key="1">
    <source>
        <dbReference type="ARBA" id="ARBA00004651"/>
    </source>
</evidence>
<dbReference type="PANTHER" id="PTHR33545">
    <property type="entry name" value="UPF0750 MEMBRANE PROTEIN YITT-RELATED"/>
    <property type="match status" value="1"/>
</dbReference>
<feature type="transmembrane region" description="Helical" evidence="6">
    <location>
        <begin position="35"/>
        <end position="57"/>
    </location>
</feature>
<dbReference type="RefSeq" id="WP_377151407.1">
    <property type="nucleotide sequence ID" value="NZ_JBHSAF010000006.1"/>
</dbReference>
<sequence>MALLTGCTLAALGIYFLNHAGMVSGGTVGLALLLTRATAVPFACWFVVINLPFLLLAQYRLGWRFTRRSCLAVALVALLSQLLHQTVQIANITPLCAALLAGLLIGIGLLILFRHQASLGGFNILALWVQQRFAIAAGKVQMALDAGIVLVSLCWGSLAVVLCSVLSVVVLNLVLVQNHRPGRYQPA</sequence>
<dbReference type="InterPro" id="IPR003740">
    <property type="entry name" value="YitT"/>
</dbReference>
<dbReference type="Proteomes" id="UP001595692">
    <property type="component" value="Unassembled WGS sequence"/>
</dbReference>
<gene>
    <name evidence="7" type="ORF">ACFOSS_06700</name>
</gene>
<name>A0ABV8CMF2_9GAMM</name>
<dbReference type="EMBL" id="JBHSAF010000006">
    <property type="protein sequence ID" value="MFC3913153.1"/>
    <property type="molecule type" value="Genomic_DNA"/>
</dbReference>
<proteinExistence type="predicted"/>
<keyword evidence="2" id="KW-1003">Cell membrane</keyword>
<evidence type="ECO:0000256" key="2">
    <source>
        <dbReference type="ARBA" id="ARBA00022475"/>
    </source>
</evidence>
<evidence type="ECO:0000256" key="3">
    <source>
        <dbReference type="ARBA" id="ARBA00022692"/>
    </source>
</evidence>
<evidence type="ECO:0000256" key="6">
    <source>
        <dbReference type="SAM" id="Phobius"/>
    </source>
</evidence>
<comment type="subcellular location">
    <subcellularLocation>
        <location evidence="1">Cell membrane</location>
        <topology evidence="1">Multi-pass membrane protein</topology>
    </subcellularLocation>
</comment>
<evidence type="ECO:0000256" key="4">
    <source>
        <dbReference type="ARBA" id="ARBA00022989"/>
    </source>
</evidence>
<reference evidence="8" key="1">
    <citation type="journal article" date="2019" name="Int. J. Syst. Evol. Microbiol.">
        <title>The Global Catalogue of Microorganisms (GCM) 10K type strain sequencing project: providing services to taxonomists for standard genome sequencing and annotation.</title>
        <authorList>
            <consortium name="The Broad Institute Genomics Platform"/>
            <consortium name="The Broad Institute Genome Sequencing Center for Infectious Disease"/>
            <person name="Wu L."/>
            <person name="Ma J."/>
        </authorList>
    </citation>
    <scope>NUCLEOTIDE SEQUENCE [LARGE SCALE GENOMIC DNA]</scope>
    <source>
        <strain evidence="8">CCUG 54939</strain>
    </source>
</reference>
<keyword evidence="5 6" id="KW-0472">Membrane</keyword>
<keyword evidence="3 6" id="KW-0812">Transmembrane</keyword>
<dbReference type="Pfam" id="PF02588">
    <property type="entry name" value="YitT_membrane"/>
    <property type="match status" value="1"/>
</dbReference>
<protein>
    <submittedName>
        <fullName evidence="7">YitT family protein</fullName>
    </submittedName>
</protein>
<evidence type="ECO:0000313" key="7">
    <source>
        <dbReference type="EMBL" id="MFC3913153.1"/>
    </source>
</evidence>
<keyword evidence="4 6" id="KW-1133">Transmembrane helix</keyword>
<evidence type="ECO:0000313" key="8">
    <source>
        <dbReference type="Proteomes" id="UP001595692"/>
    </source>
</evidence>
<keyword evidence="8" id="KW-1185">Reference proteome</keyword>
<evidence type="ECO:0000256" key="5">
    <source>
        <dbReference type="ARBA" id="ARBA00023136"/>
    </source>
</evidence>
<dbReference type="InterPro" id="IPR051461">
    <property type="entry name" value="UPF0750_membrane"/>
</dbReference>
<comment type="caution">
    <text evidence="7">The sequence shown here is derived from an EMBL/GenBank/DDBJ whole genome shotgun (WGS) entry which is preliminary data.</text>
</comment>
<dbReference type="PANTHER" id="PTHR33545:SF5">
    <property type="entry name" value="UPF0750 MEMBRANE PROTEIN YITT"/>
    <property type="match status" value="1"/>
</dbReference>
<organism evidence="7 8">
    <name type="scientific">Pseudaeromonas sharmana</name>
    <dbReference type="NCBI Taxonomy" id="328412"/>
    <lineage>
        <taxon>Bacteria</taxon>
        <taxon>Pseudomonadati</taxon>
        <taxon>Pseudomonadota</taxon>
        <taxon>Gammaproteobacteria</taxon>
        <taxon>Aeromonadales</taxon>
        <taxon>Aeromonadaceae</taxon>
        <taxon>Pseudaeromonas</taxon>
    </lineage>
</organism>
<accession>A0ABV8CMF2</accession>
<feature type="transmembrane region" description="Helical" evidence="6">
    <location>
        <begin position="150"/>
        <end position="175"/>
    </location>
</feature>
<feature type="transmembrane region" description="Helical" evidence="6">
    <location>
        <begin position="92"/>
        <end position="113"/>
    </location>
</feature>